<name>A0A849AD26_9ACTN</name>
<protein>
    <submittedName>
        <fullName evidence="3">Phenylacetate-CoA oxygenase subunit PaaJ</fullName>
    </submittedName>
</protein>
<dbReference type="Pfam" id="PF01883">
    <property type="entry name" value="FeS_assembly_P"/>
    <property type="match status" value="1"/>
</dbReference>
<dbReference type="InterPro" id="IPR052339">
    <property type="entry name" value="Fe-S_Maturation_MIP18"/>
</dbReference>
<feature type="domain" description="PaaD zinc beta ribbon" evidence="2">
    <location>
        <begin position="143"/>
        <end position="182"/>
    </location>
</feature>
<accession>A0A849AD26</accession>
<dbReference type="Proteomes" id="UP000562984">
    <property type="component" value="Unassembled WGS sequence"/>
</dbReference>
<gene>
    <name evidence="3" type="primary">paaJ</name>
    <name evidence="3" type="ORF">HKD39_15585</name>
</gene>
<comment type="caution">
    <text evidence="3">The sequence shown here is derived from an EMBL/GenBank/DDBJ whole genome shotgun (WGS) entry which is preliminary data.</text>
</comment>
<evidence type="ECO:0000259" key="1">
    <source>
        <dbReference type="Pfam" id="PF01883"/>
    </source>
</evidence>
<dbReference type="InterPro" id="IPR056572">
    <property type="entry name" value="Zn_ribbon_PaaD"/>
</dbReference>
<dbReference type="InterPro" id="IPR002744">
    <property type="entry name" value="MIP18-like"/>
</dbReference>
<dbReference type="EMBL" id="JABEND010000010">
    <property type="protein sequence ID" value="NNG37101.1"/>
    <property type="molecule type" value="Genomic_DNA"/>
</dbReference>
<evidence type="ECO:0000313" key="4">
    <source>
        <dbReference type="Proteomes" id="UP000562984"/>
    </source>
</evidence>
<evidence type="ECO:0000313" key="3">
    <source>
        <dbReference type="EMBL" id="NNG37101.1"/>
    </source>
</evidence>
<dbReference type="PANTHER" id="PTHR42831:SF3">
    <property type="entry name" value="1,2-PHENYLACETYL-COA EPOXIDASE, SUBUNIT D-RELATED"/>
    <property type="match status" value="1"/>
</dbReference>
<reference evidence="3 4" key="1">
    <citation type="submission" date="2020-05" db="EMBL/GenBank/DDBJ databases">
        <title>Nakamurella sp. DB0629 isolated from air conditioner.</title>
        <authorList>
            <person name="Kim D.H."/>
            <person name="Kim D.-U."/>
        </authorList>
    </citation>
    <scope>NUCLEOTIDE SEQUENCE [LARGE SCALE GENOMIC DNA]</scope>
    <source>
        <strain evidence="3 4">DB0629</strain>
    </source>
</reference>
<dbReference type="AlphaFoldDB" id="A0A849AD26"/>
<dbReference type="Gene3D" id="3.30.300.130">
    <property type="entry name" value="Fe-S cluster assembly (FSCA)"/>
    <property type="match status" value="1"/>
</dbReference>
<dbReference type="InterPro" id="IPR011883">
    <property type="entry name" value="PaaD-like"/>
</dbReference>
<dbReference type="PANTHER" id="PTHR42831">
    <property type="entry name" value="FE-S PROTEIN MATURATION AUXILIARY FACTOR YITW"/>
    <property type="match status" value="1"/>
</dbReference>
<organism evidence="3 4">
    <name type="scientific">Nakamurella aerolata</name>
    <dbReference type="NCBI Taxonomy" id="1656892"/>
    <lineage>
        <taxon>Bacteria</taxon>
        <taxon>Bacillati</taxon>
        <taxon>Actinomycetota</taxon>
        <taxon>Actinomycetes</taxon>
        <taxon>Nakamurellales</taxon>
        <taxon>Nakamurellaceae</taxon>
        <taxon>Nakamurella</taxon>
    </lineage>
</organism>
<sequence length="184" mass="19494">MQEAPRVTATHPRVLAALGGSADPELRRVAVAAGNVVDPEIPVLTLADLGVLRRVYRPVEPDGKIVVALTPTYSGCPATATMAADVVRAAADLRSAVAVEFVLVPAWTTDDMSEQAGAALREFGIAPPGARPDPAGPIPLSLSVRCPHCDSRDTRRTSRFGSTSCKAMWACQQCSEPFEEFKVL</sequence>
<keyword evidence="4" id="KW-1185">Reference proteome</keyword>
<dbReference type="InterPro" id="IPR034904">
    <property type="entry name" value="FSCA_dom_sf"/>
</dbReference>
<dbReference type="NCBIfam" id="TIGR02159">
    <property type="entry name" value="PA_CoA_Oxy4"/>
    <property type="match status" value="1"/>
</dbReference>
<dbReference type="SUPFAM" id="SSF117916">
    <property type="entry name" value="Fe-S cluster assembly (FSCA) domain-like"/>
    <property type="match status" value="1"/>
</dbReference>
<dbReference type="Pfam" id="PF23451">
    <property type="entry name" value="Zn_ribbon_PaaD"/>
    <property type="match status" value="1"/>
</dbReference>
<feature type="domain" description="MIP18 family-like" evidence="1">
    <location>
        <begin position="34"/>
        <end position="100"/>
    </location>
</feature>
<proteinExistence type="predicted"/>
<evidence type="ECO:0000259" key="2">
    <source>
        <dbReference type="Pfam" id="PF23451"/>
    </source>
</evidence>
<dbReference type="RefSeq" id="WP_171200875.1">
    <property type="nucleotide sequence ID" value="NZ_JABEND010000010.1"/>
</dbReference>